<keyword evidence="4" id="KW-0812">Transmembrane</keyword>
<dbReference type="Pfam" id="PF00015">
    <property type="entry name" value="MCPsignal"/>
    <property type="match status" value="1"/>
</dbReference>
<protein>
    <submittedName>
        <fullName evidence="6">Heme NO-binding domain-containing protein</fullName>
    </submittedName>
</protein>
<evidence type="ECO:0000256" key="3">
    <source>
        <dbReference type="PROSITE-ProRule" id="PRU00284"/>
    </source>
</evidence>
<dbReference type="SMART" id="SM00283">
    <property type="entry name" value="MA"/>
    <property type="match status" value="1"/>
</dbReference>
<dbReference type="Proteomes" id="UP001165492">
    <property type="component" value="Unassembled WGS sequence"/>
</dbReference>
<sequence length="598" mass="65713">MKGTVVATWISTARNAWGQDLVNKAMASAGWAKDRIVGPTEDVEDNGVKKFITSLATSLDKSEDDIWLTIGKDNVRAFLAVYPAFFQQETLYSFLRSMYDVHVVVVQRIPGANPPEILIEPISEYEAIFSYKSKRGMFGYLNGLLLGGAEHFKEEIKTEVLEKSAEHVKLKIRFSKPITYNKKYRVNQLLSFGFIKRLPVKIGVAVALMTAAADGILALLGVSVPLWSAVVSGGIAGIVSSLLLTPFAAIHEELQNMQERKYFHETNLYTGDEFEGIMQGLSLYKKRLKREFVGFKGTGDEMNKYADTFNVLADEMKDTSRGISGVVYDVATAAGNQAIETTEAVGILSGNLETLKTFVVEQNRNKIQLEAAVSEINQGFREVETSGSKLQHSLEKFAEVKESANNLQSQAAKITEITGMVAAIAGQTNLLALNAAIEAARAGEQGRGFAVVAEEVRKLAEQSHHHSDSITSDLKILMEIISGVVSMIEEEYDVLAVESHQLNEVVASNSRHVGNVQNVATNIVEMIGKLEYEMTGLGQVYGKIESLAAISQENSAASQEVSASVQIYNDKLVDMMEKIGEFKVVIQHFGQDINQYRT</sequence>
<dbReference type="Gene3D" id="3.90.1520.10">
    <property type="entry name" value="H-NOX domain"/>
    <property type="match status" value="1"/>
</dbReference>
<evidence type="ECO:0000259" key="5">
    <source>
        <dbReference type="PROSITE" id="PS50111"/>
    </source>
</evidence>
<dbReference type="InterPro" id="IPR038158">
    <property type="entry name" value="H-NOX_domain_sf"/>
</dbReference>
<gene>
    <name evidence="6" type="ORF">LMF89_08125</name>
</gene>
<dbReference type="RefSeq" id="WP_229534587.1">
    <property type="nucleotide sequence ID" value="NZ_JAJHJB010000008.1"/>
</dbReference>
<evidence type="ECO:0000313" key="6">
    <source>
        <dbReference type="EMBL" id="MCC5465329.1"/>
    </source>
</evidence>
<keyword evidence="7" id="KW-1185">Reference proteome</keyword>
<dbReference type="PROSITE" id="PS50111">
    <property type="entry name" value="CHEMOTAXIS_TRANSDUC_2"/>
    <property type="match status" value="1"/>
</dbReference>
<dbReference type="Pfam" id="PF07700">
    <property type="entry name" value="HNOB"/>
    <property type="match status" value="1"/>
</dbReference>
<organism evidence="6 7">
    <name type="scientific">Pelosinus baikalensis</name>
    <dbReference type="NCBI Taxonomy" id="2892015"/>
    <lineage>
        <taxon>Bacteria</taxon>
        <taxon>Bacillati</taxon>
        <taxon>Bacillota</taxon>
        <taxon>Negativicutes</taxon>
        <taxon>Selenomonadales</taxon>
        <taxon>Sporomusaceae</taxon>
        <taxon>Pelosinus</taxon>
    </lineage>
</organism>
<name>A0ABS8HRY6_9FIRM</name>
<accession>A0ABS8HRY6</accession>
<dbReference type="EMBL" id="JAJHJB010000008">
    <property type="protein sequence ID" value="MCC5465329.1"/>
    <property type="molecule type" value="Genomic_DNA"/>
</dbReference>
<keyword evidence="1 3" id="KW-0807">Transducer</keyword>
<dbReference type="Gene3D" id="1.10.287.950">
    <property type="entry name" value="Methyl-accepting chemotaxis protein"/>
    <property type="match status" value="1"/>
</dbReference>
<dbReference type="InterPro" id="IPR011644">
    <property type="entry name" value="Heme_NO-bd"/>
</dbReference>
<dbReference type="InterPro" id="IPR004090">
    <property type="entry name" value="Chemotax_Me-accpt_rcpt"/>
</dbReference>
<evidence type="ECO:0000256" key="2">
    <source>
        <dbReference type="ARBA" id="ARBA00029447"/>
    </source>
</evidence>
<feature type="domain" description="Methyl-accepting transducer" evidence="5">
    <location>
        <begin position="312"/>
        <end position="569"/>
    </location>
</feature>
<keyword evidence="4" id="KW-0472">Membrane</keyword>
<comment type="caution">
    <text evidence="6">The sequence shown here is derived from an EMBL/GenBank/DDBJ whole genome shotgun (WGS) entry which is preliminary data.</text>
</comment>
<dbReference type="SUPFAM" id="SSF111126">
    <property type="entry name" value="Ligand-binding domain in the NO signalling and Golgi transport"/>
    <property type="match status" value="1"/>
</dbReference>
<reference evidence="6" key="1">
    <citation type="submission" date="2021-11" db="EMBL/GenBank/DDBJ databases">
        <title>Description of a new species Pelosinus isolated from the bottom sediments of Lake Baikal.</title>
        <authorList>
            <person name="Zakharyuk A."/>
        </authorList>
    </citation>
    <scope>NUCLEOTIDE SEQUENCE</scope>
    <source>
        <strain evidence="6">Bkl1</strain>
    </source>
</reference>
<dbReference type="SUPFAM" id="SSF58104">
    <property type="entry name" value="Methyl-accepting chemotaxis protein (MCP) signaling domain"/>
    <property type="match status" value="1"/>
</dbReference>
<feature type="transmembrane region" description="Helical" evidence="4">
    <location>
        <begin position="198"/>
        <end position="220"/>
    </location>
</feature>
<proteinExistence type="inferred from homology"/>
<evidence type="ECO:0000313" key="7">
    <source>
        <dbReference type="Proteomes" id="UP001165492"/>
    </source>
</evidence>
<dbReference type="PANTHER" id="PTHR32089:SF112">
    <property type="entry name" value="LYSOZYME-LIKE PROTEIN-RELATED"/>
    <property type="match status" value="1"/>
</dbReference>
<dbReference type="InterPro" id="IPR004089">
    <property type="entry name" value="MCPsignal_dom"/>
</dbReference>
<comment type="similarity">
    <text evidence="2">Belongs to the methyl-accepting chemotaxis (MCP) protein family.</text>
</comment>
<feature type="transmembrane region" description="Helical" evidence="4">
    <location>
        <begin position="226"/>
        <end position="250"/>
    </location>
</feature>
<evidence type="ECO:0000256" key="4">
    <source>
        <dbReference type="SAM" id="Phobius"/>
    </source>
</evidence>
<evidence type="ECO:0000256" key="1">
    <source>
        <dbReference type="ARBA" id="ARBA00023224"/>
    </source>
</evidence>
<dbReference type="PANTHER" id="PTHR32089">
    <property type="entry name" value="METHYL-ACCEPTING CHEMOTAXIS PROTEIN MCPB"/>
    <property type="match status" value="1"/>
</dbReference>
<keyword evidence="4" id="KW-1133">Transmembrane helix</keyword>
<dbReference type="PRINTS" id="PR00260">
    <property type="entry name" value="CHEMTRNSDUCR"/>
</dbReference>
<dbReference type="InterPro" id="IPR024096">
    <property type="entry name" value="NO_sig/Golgi_transp_ligand-bd"/>
</dbReference>